<reference evidence="2" key="1">
    <citation type="submission" date="2019-06" db="EMBL/GenBank/DDBJ databases">
        <title>Alistipes onderdonkii subsp. vulgaris subsp. nov., Alistipes dispar sp. nov. and Alistipes communis sp. nov., isolated from human faeces, and creation of Alistipes onderdonkii subsp. onderdonkii subsp. nov.</title>
        <authorList>
            <person name="Sakamoto M."/>
            <person name="Ikeyama N."/>
            <person name="Ogata Y."/>
            <person name="Suda W."/>
            <person name="Iino T."/>
            <person name="Hattori M."/>
            <person name="Ohkuma M."/>
        </authorList>
    </citation>
    <scope>NUCLEOTIDE SEQUENCE [LARGE SCALE GENOMIC DNA]</scope>
    <source>
        <strain evidence="2">5CBH24</strain>
    </source>
</reference>
<keyword evidence="2" id="KW-1185">Reference proteome</keyword>
<dbReference type="EMBL" id="AP019735">
    <property type="protein sequence ID" value="BBL02901.1"/>
    <property type="molecule type" value="Genomic_DNA"/>
</dbReference>
<dbReference type="AlphaFoldDB" id="A0A3D3YLP9"/>
<evidence type="ECO:0000313" key="2">
    <source>
        <dbReference type="Proteomes" id="UP000318946"/>
    </source>
</evidence>
<proteinExistence type="predicted"/>
<dbReference type="STRING" id="1118061.GCA_000311925_02040"/>
<accession>A0A4Y1XQE8</accession>
<sequence>MTCSLIFAAAGFCLAATNCSNGNKTSDTPPALSFENASKTLEVGETYRPTLRIRHDGDANDTAYDMDGNPLGVTFRSSSPQTVSVDARGIVTGRNVGTATVTAETASGDARCAIGITVRSSNTTWIDAPLSDGIIFSRFVQLPANTVMQGFDVDSRGEIFYTQVTDRYKILVSRSMPDRQATEYMTLCFHGHSSNMAVEEAGDERFVWVGNYANRVDDGNYWHEQVVSRIRYNPGSTHYPWNSDENYFIEAGCLNMNPAVDAANDQLAILYTRVDTPGRYCWVVYSLSEAKALPEETVTLQPLSYGGETESYPLRKDVTPEVRVRNLSRLQPLARFSIPTPAIAWQGYEIHDGRMYLMEGTSGNNDGTTGEAYMTVYDFEGRIVQSRTKVRAVSDLKALTEAGITESGYIESEGVKIRRGKLFLGFASQSKKDGNRRRANIFQYELP</sequence>
<dbReference type="InterPro" id="IPR008964">
    <property type="entry name" value="Invasin/intimin_cell_adhesion"/>
</dbReference>
<evidence type="ECO:0000313" key="1">
    <source>
        <dbReference type="EMBL" id="BBL02901.1"/>
    </source>
</evidence>
<name>A0A3D3YLP9_9BACT</name>
<dbReference type="Gene3D" id="2.60.40.1080">
    <property type="match status" value="1"/>
</dbReference>
<dbReference type="RefSeq" id="WP_141418910.1">
    <property type="nucleotide sequence ID" value="NZ_AP019739.1"/>
</dbReference>
<gene>
    <name evidence="1" type="ORF">A5CBH24_02140</name>
</gene>
<organism evidence="1 2">
    <name type="scientific">Alistipes communis</name>
    <dbReference type="NCBI Taxonomy" id="2585118"/>
    <lineage>
        <taxon>Bacteria</taxon>
        <taxon>Pseudomonadati</taxon>
        <taxon>Bacteroidota</taxon>
        <taxon>Bacteroidia</taxon>
        <taxon>Bacteroidales</taxon>
        <taxon>Rikenellaceae</taxon>
        <taxon>Alistipes</taxon>
    </lineage>
</organism>
<accession>A0A4Y1WP53</accession>
<accession>A0A3D3YLP9</accession>
<protein>
    <submittedName>
        <fullName evidence="1">Uncharacterized protein</fullName>
    </submittedName>
</protein>
<dbReference type="SUPFAM" id="SSF49373">
    <property type="entry name" value="Invasin/intimin cell-adhesion fragments"/>
    <property type="match status" value="1"/>
</dbReference>
<dbReference type="KEGG" id="acou:A5CBH24_02140"/>
<dbReference type="Proteomes" id="UP000318946">
    <property type="component" value="Chromosome"/>
</dbReference>